<comment type="caution">
    <text evidence="3">The sequence shown here is derived from an EMBL/GenBank/DDBJ whole genome shotgun (WGS) entry which is preliminary data.</text>
</comment>
<reference evidence="3" key="1">
    <citation type="submission" date="2021-01" db="EMBL/GenBank/DDBJ databases">
        <title>Whole genome shotgun sequence of Actinocatenispora rupis NBRC 107355.</title>
        <authorList>
            <person name="Komaki H."/>
            <person name="Tamura T."/>
        </authorList>
    </citation>
    <scope>NUCLEOTIDE SEQUENCE</scope>
    <source>
        <strain evidence="3">NBRC 107355</strain>
    </source>
</reference>
<dbReference type="AlphaFoldDB" id="A0A8J3J680"/>
<dbReference type="EMBL" id="BOMB01000010">
    <property type="protein sequence ID" value="GID10947.1"/>
    <property type="molecule type" value="Genomic_DNA"/>
</dbReference>
<dbReference type="GO" id="GO:0019622">
    <property type="term" value="P:3-(3-hydroxy)phenylpropionate catabolic process"/>
    <property type="evidence" value="ECO:0007669"/>
    <property type="project" value="TreeGrafter"/>
</dbReference>
<keyword evidence="1" id="KW-0560">Oxidoreductase</keyword>
<evidence type="ECO:0000259" key="2">
    <source>
        <dbReference type="Pfam" id="PF01494"/>
    </source>
</evidence>
<dbReference type="PANTHER" id="PTHR43476:SF3">
    <property type="entry name" value="FAD-BINDING MONOOXYGENASE"/>
    <property type="match status" value="1"/>
</dbReference>
<protein>
    <submittedName>
        <fullName evidence="3">3-(3-hydroxyphenyl)propionate hydroxylase</fullName>
    </submittedName>
</protein>
<dbReference type="RefSeq" id="WP_203656588.1">
    <property type="nucleotide sequence ID" value="NZ_BAAAZM010000004.1"/>
</dbReference>
<dbReference type="Gene3D" id="3.50.50.60">
    <property type="entry name" value="FAD/NAD(P)-binding domain"/>
    <property type="match status" value="1"/>
</dbReference>
<accession>A0A8J3J680</accession>
<gene>
    <name evidence="3" type="primary">mhpA_2</name>
    <name evidence="3" type="ORF">Aru02nite_18360</name>
</gene>
<evidence type="ECO:0000313" key="3">
    <source>
        <dbReference type="EMBL" id="GID10947.1"/>
    </source>
</evidence>
<dbReference type="InterPro" id="IPR036188">
    <property type="entry name" value="FAD/NAD-bd_sf"/>
</dbReference>
<dbReference type="InterPro" id="IPR050631">
    <property type="entry name" value="PheA/TfdB_FAD_monoxygenase"/>
</dbReference>
<dbReference type="GO" id="GO:0008688">
    <property type="term" value="F:3-(3-hydroxyphenyl)propionate hydroxylase activity"/>
    <property type="evidence" value="ECO:0007669"/>
    <property type="project" value="TreeGrafter"/>
</dbReference>
<dbReference type="PANTHER" id="PTHR43476">
    <property type="entry name" value="3-(3-HYDROXY-PHENYL)PROPIONATE/3-HYDROXYCINNAMIC ACID HYDROXYLASE"/>
    <property type="match status" value="1"/>
</dbReference>
<evidence type="ECO:0000313" key="4">
    <source>
        <dbReference type="Proteomes" id="UP000612808"/>
    </source>
</evidence>
<dbReference type="Gene3D" id="3.30.70.2450">
    <property type="match status" value="1"/>
</dbReference>
<name>A0A8J3J680_9ACTN</name>
<dbReference type="InterPro" id="IPR002938">
    <property type="entry name" value="FAD-bd"/>
</dbReference>
<dbReference type="Proteomes" id="UP000612808">
    <property type="component" value="Unassembled WGS sequence"/>
</dbReference>
<dbReference type="Pfam" id="PF01494">
    <property type="entry name" value="FAD_binding_3"/>
    <property type="match status" value="1"/>
</dbReference>
<dbReference type="GO" id="GO:0071949">
    <property type="term" value="F:FAD binding"/>
    <property type="evidence" value="ECO:0007669"/>
    <property type="project" value="InterPro"/>
</dbReference>
<dbReference type="PRINTS" id="PR00420">
    <property type="entry name" value="RNGMNOXGNASE"/>
</dbReference>
<dbReference type="NCBIfam" id="NF004829">
    <property type="entry name" value="PRK06183.1-3"/>
    <property type="match status" value="1"/>
</dbReference>
<feature type="domain" description="FAD-binding" evidence="2">
    <location>
        <begin position="2"/>
        <end position="341"/>
    </location>
</feature>
<dbReference type="SUPFAM" id="SSF51905">
    <property type="entry name" value="FAD/NAD(P)-binding domain"/>
    <property type="match status" value="1"/>
</dbReference>
<keyword evidence="4" id="KW-1185">Reference proteome</keyword>
<proteinExistence type="predicted"/>
<sequence length="520" mass="55153">MLPVVIVGAGPTGLVAATLLARYGVPCQVLERFPAPYPWPRAVHLDDEVYRVLAGIGMGAAFGAISRPGRGLRLLDPRRRVLAEFARGAGPHGFPEANMFDQPALEAVLRAHLARHPAAVVRDGVEVVGLAPAADRVVLTVAEDGRHHTVTAGYVLGCDGARSATRTAIGSVPRDLGFAQRWLVVDVDTGADLGQWDGVDQVCDPARAATFMRTGARRYRFEFRLAPDETADDFRSPVRLGPLLAPWTGSTPQAELTLVRVAEYTFRAQVADRWRAGRVFLAGDAAHLTPPFIGQGLGAGIRDAANLAWKLAGVLHGTLPARLLDTYQPERERHVRALIREAKLAGALMTAGGRAGDLARRFVAPRLRLLPAVRQHAAASRTPALRGSPLVVRPPLGRTLAGTLCPNAPLPDGRRFDDLAAGRFALVTLPDPPPAVVSPAAATPDASPAGVPGADGAVALLPPPDPRGVVRVVAEPGTVLYRWLRAGHARAAVVRPDGTVLRADRDVRAAYAGLARIAVR</sequence>
<evidence type="ECO:0000256" key="1">
    <source>
        <dbReference type="ARBA" id="ARBA00023002"/>
    </source>
</evidence>
<organism evidence="3 4">
    <name type="scientific">Actinocatenispora rupis</name>
    <dbReference type="NCBI Taxonomy" id="519421"/>
    <lineage>
        <taxon>Bacteria</taxon>
        <taxon>Bacillati</taxon>
        <taxon>Actinomycetota</taxon>
        <taxon>Actinomycetes</taxon>
        <taxon>Micromonosporales</taxon>
        <taxon>Micromonosporaceae</taxon>
        <taxon>Actinocatenispora</taxon>
    </lineage>
</organism>